<evidence type="ECO:0000256" key="11">
    <source>
        <dbReference type="RuleBase" id="RU003783"/>
    </source>
</evidence>
<dbReference type="InterPro" id="IPR018022">
    <property type="entry name" value="IPT"/>
</dbReference>
<comment type="cofactor">
    <cofactor evidence="1 10">
        <name>Mg(2+)</name>
        <dbReference type="ChEBI" id="CHEBI:18420"/>
    </cofactor>
</comment>
<dbReference type="Pfam" id="PF01715">
    <property type="entry name" value="IPPT"/>
    <property type="match status" value="1"/>
</dbReference>
<evidence type="ECO:0000256" key="7">
    <source>
        <dbReference type="ARBA" id="ARBA00022840"/>
    </source>
</evidence>
<protein>
    <recommendedName>
        <fullName evidence="10">tRNA dimethylallyltransferase</fullName>
        <ecNumber evidence="10">2.5.1.75</ecNumber>
    </recommendedName>
    <alternativeName>
        <fullName evidence="10">Dimethylallyl diphosphate:tRNA dimethylallyltransferase</fullName>
        <shortName evidence="10">DMAPP:tRNA dimethylallyltransferase</shortName>
        <shortName evidence="10">DMATase</shortName>
    </alternativeName>
    <alternativeName>
        <fullName evidence="10">Isopentenyl-diphosphate:tRNA isopentenyltransferase</fullName>
        <shortName evidence="10">IPP transferase</shortName>
        <shortName evidence="10">IPPT</shortName>
        <shortName evidence="10">IPTase</shortName>
    </alternativeName>
</protein>
<evidence type="ECO:0000256" key="6">
    <source>
        <dbReference type="ARBA" id="ARBA00022741"/>
    </source>
</evidence>
<dbReference type="PANTHER" id="PTHR11088">
    <property type="entry name" value="TRNA DIMETHYLALLYLTRANSFERASE"/>
    <property type="match status" value="1"/>
</dbReference>
<dbReference type="InterPro" id="IPR027417">
    <property type="entry name" value="P-loop_NTPase"/>
</dbReference>
<dbReference type="GO" id="GO:0052381">
    <property type="term" value="F:tRNA dimethylallyltransferase activity"/>
    <property type="evidence" value="ECO:0007669"/>
    <property type="project" value="UniProtKB-UniRule"/>
</dbReference>
<dbReference type="OrthoDB" id="9776390at2"/>
<comment type="caution">
    <text evidence="10">Lacks conserved residue(s) required for the propagation of feature annotation.</text>
</comment>
<dbReference type="PANTHER" id="PTHR11088:SF60">
    <property type="entry name" value="TRNA DIMETHYLALLYLTRANSFERASE"/>
    <property type="match status" value="1"/>
</dbReference>
<evidence type="ECO:0000256" key="2">
    <source>
        <dbReference type="ARBA" id="ARBA00003213"/>
    </source>
</evidence>
<dbReference type="EC" id="2.5.1.75" evidence="10"/>
<evidence type="ECO:0000256" key="5">
    <source>
        <dbReference type="ARBA" id="ARBA00022694"/>
    </source>
</evidence>
<evidence type="ECO:0000256" key="13">
    <source>
        <dbReference type="RuleBase" id="RU003785"/>
    </source>
</evidence>
<gene>
    <name evidence="10 14" type="primary">miaA</name>
    <name evidence="14" type="ORF">BUCINSTRO3249_0383</name>
</gene>
<keyword evidence="5 10" id="KW-0819">tRNA processing</keyword>
<evidence type="ECO:0000256" key="1">
    <source>
        <dbReference type="ARBA" id="ARBA00001946"/>
    </source>
</evidence>
<dbReference type="Gene3D" id="3.40.50.300">
    <property type="entry name" value="P-loop containing nucleotide triphosphate hydrolases"/>
    <property type="match status" value="1"/>
</dbReference>
<dbReference type="SUPFAM" id="SSF52540">
    <property type="entry name" value="P-loop containing nucleoside triphosphate hydrolases"/>
    <property type="match status" value="1"/>
</dbReference>
<reference evidence="15" key="1">
    <citation type="submission" date="2018-09" db="EMBL/GenBank/DDBJ databases">
        <authorList>
            <person name="Manzano-Marin A."/>
            <person name="Manzano-Marin A."/>
        </authorList>
    </citation>
    <scope>NUCLEOTIDE SEQUENCE [LARGE SCALE GENOMIC DNA]</scope>
    <source>
        <strain evidence="15">BuCistrobi</strain>
    </source>
</reference>
<proteinExistence type="inferred from homology"/>
<evidence type="ECO:0000256" key="10">
    <source>
        <dbReference type="HAMAP-Rule" id="MF_00185"/>
    </source>
</evidence>
<feature type="binding site" evidence="10">
    <location>
        <begin position="12"/>
        <end position="19"/>
    </location>
    <ligand>
        <name>ATP</name>
        <dbReference type="ChEBI" id="CHEBI:30616"/>
    </ligand>
</feature>
<accession>A0A3B1DX56</accession>
<feature type="site" description="Interaction with substrate tRNA" evidence="10">
    <location>
        <position position="126"/>
    </location>
</feature>
<dbReference type="NCBIfam" id="TIGR00174">
    <property type="entry name" value="miaA"/>
    <property type="match status" value="1"/>
</dbReference>
<keyword evidence="6 10" id="KW-0547">Nucleotide-binding</keyword>
<organism evidence="14 15">
    <name type="scientific">Buchnera aphidicola</name>
    <name type="common">Cinara strobi</name>
    <dbReference type="NCBI Taxonomy" id="1921549"/>
    <lineage>
        <taxon>Bacteria</taxon>
        <taxon>Pseudomonadati</taxon>
        <taxon>Pseudomonadota</taxon>
        <taxon>Gammaproteobacteria</taxon>
        <taxon>Enterobacterales</taxon>
        <taxon>Erwiniaceae</taxon>
        <taxon>Buchnera</taxon>
    </lineage>
</organism>
<evidence type="ECO:0000256" key="12">
    <source>
        <dbReference type="RuleBase" id="RU003784"/>
    </source>
</evidence>
<dbReference type="HAMAP" id="MF_00185">
    <property type="entry name" value="IPP_trans"/>
    <property type="match status" value="1"/>
</dbReference>
<dbReference type="EMBL" id="LR025085">
    <property type="protein sequence ID" value="VAX76883.1"/>
    <property type="molecule type" value="Genomic_DNA"/>
</dbReference>
<evidence type="ECO:0000256" key="8">
    <source>
        <dbReference type="ARBA" id="ARBA00022842"/>
    </source>
</evidence>
<feature type="region of interest" description="Interaction with substrate tRNA" evidence="10">
    <location>
        <begin position="38"/>
        <end position="41"/>
    </location>
</feature>
<dbReference type="InterPro" id="IPR039657">
    <property type="entry name" value="Dimethylallyltransferase"/>
</dbReference>
<evidence type="ECO:0000256" key="4">
    <source>
        <dbReference type="ARBA" id="ARBA00022679"/>
    </source>
</evidence>
<dbReference type="RefSeq" id="WP_158349236.1">
    <property type="nucleotide sequence ID" value="NZ_LR025085.1"/>
</dbReference>
<dbReference type="AlphaFoldDB" id="A0A3B1DX56"/>
<comment type="catalytic activity">
    <reaction evidence="9 10 11">
        <text>adenosine(37) in tRNA + dimethylallyl diphosphate = N(6)-dimethylallyladenosine(37) in tRNA + diphosphate</text>
        <dbReference type="Rhea" id="RHEA:26482"/>
        <dbReference type="Rhea" id="RHEA-COMP:10162"/>
        <dbReference type="Rhea" id="RHEA-COMP:10375"/>
        <dbReference type="ChEBI" id="CHEBI:33019"/>
        <dbReference type="ChEBI" id="CHEBI:57623"/>
        <dbReference type="ChEBI" id="CHEBI:74411"/>
        <dbReference type="ChEBI" id="CHEBI:74415"/>
        <dbReference type="EC" id="2.5.1.75"/>
    </reaction>
</comment>
<keyword evidence="7 10" id="KW-0067">ATP-binding</keyword>
<dbReference type="Proteomes" id="UP000271849">
    <property type="component" value="Chromosome"/>
</dbReference>
<evidence type="ECO:0000256" key="3">
    <source>
        <dbReference type="ARBA" id="ARBA00005842"/>
    </source>
</evidence>
<evidence type="ECO:0000313" key="14">
    <source>
        <dbReference type="EMBL" id="VAX76883.1"/>
    </source>
</evidence>
<sequence>MKKKSIILFLMGPTAIGKSSLALKIKRRFSQIELLSVDSKLVYRGLDIGTDKPTKKNLRDYSYRLVDIIDPWKIYSVIDFYHDAHKEIQEIVNSGKIPLLVGGTMLYFKVLLNGFSFLPPSNSIIREYIFQEICFGKKENLFQILKKIDFLSSKKFHINDIRRVLRAVEVFFVSGGSPLSVLNKSVYNKFPYQVFQFGLIPHDKNILFNNIKKRFNCMLDRGLEQEVRNLYKNKYLNISLPSINSIGYKQMWKYIENKYTYQEMIDNTIKSTRNLVKHQLTWLTNWKNIILIQDDQIKFLMTLIKKTILRISM</sequence>
<evidence type="ECO:0000313" key="15">
    <source>
        <dbReference type="Proteomes" id="UP000271849"/>
    </source>
</evidence>
<keyword evidence="4 10" id="KW-0808">Transferase</keyword>
<dbReference type="GO" id="GO:0006400">
    <property type="term" value="P:tRNA modification"/>
    <property type="evidence" value="ECO:0007669"/>
    <property type="project" value="TreeGrafter"/>
</dbReference>
<dbReference type="Gene3D" id="1.10.20.140">
    <property type="match status" value="1"/>
</dbReference>
<comment type="similarity">
    <text evidence="3 10 13">Belongs to the IPP transferase family.</text>
</comment>
<dbReference type="STRING" id="1921549.GCA_900128825_00383"/>
<comment type="function">
    <text evidence="2 10 12">Catalyzes the transfer of a dimethylallyl group onto the adenine at position 37 in tRNAs that read codons beginning with uridine, leading to the formation of N6-(dimethylallyl)adenosine (i(6)A).</text>
</comment>
<comment type="subunit">
    <text evidence="10">Monomer.</text>
</comment>
<feature type="binding site" evidence="10">
    <location>
        <begin position="14"/>
        <end position="19"/>
    </location>
    <ligand>
        <name>substrate</name>
    </ligand>
</feature>
<name>A0A3B1DX56_9GAMM</name>
<dbReference type="GO" id="GO:0005524">
    <property type="term" value="F:ATP binding"/>
    <property type="evidence" value="ECO:0007669"/>
    <property type="project" value="UniProtKB-UniRule"/>
</dbReference>
<feature type="site" description="Interaction with substrate tRNA" evidence="10">
    <location>
        <position position="104"/>
    </location>
</feature>
<evidence type="ECO:0000256" key="9">
    <source>
        <dbReference type="ARBA" id="ARBA00049563"/>
    </source>
</evidence>
<keyword evidence="8 10" id="KW-0460">Magnesium</keyword>